<organism evidence="2 3">
    <name type="scientific">Mya arenaria</name>
    <name type="common">Soft-shell clam</name>
    <dbReference type="NCBI Taxonomy" id="6604"/>
    <lineage>
        <taxon>Eukaryota</taxon>
        <taxon>Metazoa</taxon>
        <taxon>Spiralia</taxon>
        <taxon>Lophotrochozoa</taxon>
        <taxon>Mollusca</taxon>
        <taxon>Bivalvia</taxon>
        <taxon>Autobranchia</taxon>
        <taxon>Heteroconchia</taxon>
        <taxon>Euheterodonta</taxon>
        <taxon>Imparidentia</taxon>
        <taxon>Neoheterodontei</taxon>
        <taxon>Myida</taxon>
        <taxon>Myoidea</taxon>
        <taxon>Myidae</taxon>
        <taxon>Mya</taxon>
    </lineage>
</organism>
<dbReference type="Proteomes" id="UP001164746">
    <property type="component" value="Chromosome 1"/>
</dbReference>
<dbReference type="SUPFAM" id="SSF63829">
    <property type="entry name" value="Calcium-dependent phosphotriesterase"/>
    <property type="match status" value="1"/>
</dbReference>
<dbReference type="EMBL" id="CP111012">
    <property type="protein sequence ID" value="WAQ94328.1"/>
    <property type="molecule type" value="Genomic_DNA"/>
</dbReference>
<evidence type="ECO:0000313" key="2">
    <source>
        <dbReference type="EMBL" id="WAQ94328.1"/>
    </source>
</evidence>
<dbReference type="Pfam" id="PF20720">
    <property type="entry name" value="nSTAND3"/>
    <property type="match status" value="1"/>
</dbReference>
<feature type="domain" description="Novel STAND NTPase 3" evidence="1">
    <location>
        <begin position="47"/>
        <end position="172"/>
    </location>
</feature>
<protein>
    <recommendedName>
        <fullName evidence="1">Novel STAND NTPase 3 domain-containing protein</fullName>
    </recommendedName>
</protein>
<keyword evidence="3" id="KW-1185">Reference proteome</keyword>
<accession>A0ABY7DBP9</accession>
<reference evidence="2" key="1">
    <citation type="submission" date="2022-11" db="EMBL/GenBank/DDBJ databases">
        <title>Centuries of genome instability and evolution in soft-shell clam transmissible cancer (bioRxiv).</title>
        <authorList>
            <person name="Hart S.F.M."/>
            <person name="Yonemitsu M.A."/>
            <person name="Giersch R.M."/>
            <person name="Beal B.F."/>
            <person name="Arriagada G."/>
            <person name="Davis B.W."/>
            <person name="Ostrander E.A."/>
            <person name="Goff S.P."/>
            <person name="Metzger M.J."/>
        </authorList>
    </citation>
    <scope>NUCLEOTIDE SEQUENCE</scope>
    <source>
        <strain evidence="2">MELC-2E11</strain>
        <tissue evidence="2">Siphon/mantle</tissue>
    </source>
</reference>
<name>A0ABY7DBP9_MYAAR</name>
<dbReference type="InterPro" id="IPR049050">
    <property type="entry name" value="nSTAND3"/>
</dbReference>
<proteinExistence type="predicted"/>
<gene>
    <name evidence="2" type="ORF">MAR_006799</name>
</gene>
<dbReference type="Gene3D" id="2.120.10.30">
    <property type="entry name" value="TolB, C-terminal domain"/>
    <property type="match status" value="1"/>
</dbReference>
<evidence type="ECO:0000259" key="1">
    <source>
        <dbReference type="Pfam" id="PF20720"/>
    </source>
</evidence>
<sequence length="443" mass="50425">MNSVVYTTAIDMHAGKPSKRMKMFSPHLDRLKRTFTKTTSKDLKEDFIPPEEVETIRQKIEENHLAIVVGYGESAYLSTVLYAIKQSEYEPKLCVLLTDPSDWNHVDPDDVQLVVFKDPFGISECDQNKGTTMFNKLDDKQNSCDDSSLDVIIASKGEILNAAMRDLGKISWQMTERERKEIRLYIQEIRFPELVNRVPKRRYHASKIRQHGRSCGIVDVDVQNIIQAELGRPSSVSIQTDPYLRRMADMELQLDKDGEGIITAMTFVEDRLLVVLDRKCRGIVYSDDKLVVSYKGDNSKNVQILDMEGNVQHVFEKDVNGENLFSWPEHVAVSPDHSTIYVSDINNNTVSALTRDGHLLGVVLNNDNLSEPDFTCIRTDPYLRRMADMELQLDKDGEGIITAMTFVEDRLLVVLDRSNDCLCSFDLSTSTQVSKYDMQPAKP</sequence>
<dbReference type="InterPro" id="IPR011042">
    <property type="entry name" value="6-blade_b-propeller_TolB-like"/>
</dbReference>
<evidence type="ECO:0000313" key="3">
    <source>
        <dbReference type="Proteomes" id="UP001164746"/>
    </source>
</evidence>